<feature type="region of interest" description="Disordered" evidence="1">
    <location>
        <begin position="36"/>
        <end position="59"/>
    </location>
</feature>
<dbReference type="Proteomes" id="UP001499990">
    <property type="component" value="Unassembled WGS sequence"/>
</dbReference>
<reference evidence="3" key="1">
    <citation type="journal article" date="2019" name="Int. J. Syst. Evol. Microbiol.">
        <title>The Global Catalogue of Microorganisms (GCM) 10K type strain sequencing project: providing services to taxonomists for standard genome sequencing and annotation.</title>
        <authorList>
            <consortium name="The Broad Institute Genomics Platform"/>
            <consortium name="The Broad Institute Genome Sequencing Center for Infectious Disease"/>
            <person name="Wu L."/>
            <person name="Ma J."/>
        </authorList>
    </citation>
    <scope>NUCLEOTIDE SEQUENCE [LARGE SCALE GENOMIC DNA]</scope>
    <source>
        <strain evidence="3">JCM 9651</strain>
    </source>
</reference>
<sequence>MAQRDLYLRGHGAGSGVTRRCPDKEILGRYLFNIKASGPGQGLRPLRDPDAVEDDEGND</sequence>
<evidence type="ECO:0000313" key="2">
    <source>
        <dbReference type="EMBL" id="GAA3380793.1"/>
    </source>
</evidence>
<protein>
    <submittedName>
        <fullName evidence="2">Uncharacterized protein</fullName>
    </submittedName>
</protein>
<evidence type="ECO:0000256" key="1">
    <source>
        <dbReference type="SAM" id="MobiDB-lite"/>
    </source>
</evidence>
<dbReference type="RefSeq" id="WP_345045339.1">
    <property type="nucleotide sequence ID" value="NZ_BAAAYL010000002.1"/>
</dbReference>
<comment type="caution">
    <text evidence="2">The sequence shown here is derived from an EMBL/GenBank/DDBJ whole genome shotgun (WGS) entry which is preliminary data.</text>
</comment>
<organism evidence="2 3">
    <name type="scientific">Streptomyces sannanensis</name>
    <dbReference type="NCBI Taxonomy" id="285536"/>
    <lineage>
        <taxon>Bacteria</taxon>
        <taxon>Bacillati</taxon>
        <taxon>Actinomycetota</taxon>
        <taxon>Actinomycetes</taxon>
        <taxon>Kitasatosporales</taxon>
        <taxon>Streptomycetaceae</taxon>
        <taxon>Streptomyces</taxon>
    </lineage>
</organism>
<proteinExistence type="predicted"/>
<dbReference type="EMBL" id="BAAAYL010000002">
    <property type="protein sequence ID" value="GAA3380793.1"/>
    <property type="molecule type" value="Genomic_DNA"/>
</dbReference>
<name>A0ABP6SMV5_9ACTN</name>
<gene>
    <name evidence="2" type="ORF">GCM10020367_69500</name>
</gene>
<keyword evidence="3" id="KW-1185">Reference proteome</keyword>
<evidence type="ECO:0000313" key="3">
    <source>
        <dbReference type="Proteomes" id="UP001499990"/>
    </source>
</evidence>
<accession>A0ABP6SMV5</accession>